<comment type="subcellular location">
    <subcellularLocation>
        <location evidence="1">Membrane</location>
        <topology evidence="1">Single-pass membrane protein</topology>
    </subcellularLocation>
</comment>
<dbReference type="PRINTS" id="PR00205">
    <property type="entry name" value="CADHERIN"/>
</dbReference>
<reference evidence="14" key="1">
    <citation type="submission" date="2020-10" db="EMBL/GenBank/DDBJ databases">
        <title>Catharus ustulatus (Swainson's thrush) genome, bCatUst1, primary haplotype v2.</title>
        <authorList>
            <person name="Delmore K."/>
            <person name="Vafadar M."/>
            <person name="Formenti G."/>
            <person name="Chow W."/>
            <person name="Pelan S."/>
            <person name="Howe K."/>
            <person name="Rhie A."/>
            <person name="Mountcastle J."/>
            <person name="Haase B."/>
            <person name="Fedrigo O."/>
            <person name="Jarvis E.D."/>
        </authorList>
    </citation>
    <scope>NUCLEOTIDE SEQUENCE [LARGE SCALE GENOMIC DNA]</scope>
</reference>
<dbReference type="FunFam" id="2.60.40.60:FF:000018">
    <property type="entry name" value="Protocadherin gamma c3"/>
    <property type="match status" value="1"/>
</dbReference>
<feature type="domain" description="Cadherin" evidence="13">
    <location>
        <begin position="248"/>
        <end position="348"/>
    </location>
</feature>
<protein>
    <recommendedName>
        <fullName evidence="13">Cadherin domain-containing protein</fullName>
    </recommendedName>
</protein>
<dbReference type="GO" id="GO:0005509">
    <property type="term" value="F:calcium ion binding"/>
    <property type="evidence" value="ECO:0007669"/>
    <property type="project" value="UniProtKB-UniRule"/>
</dbReference>
<evidence type="ECO:0000256" key="7">
    <source>
        <dbReference type="ARBA" id="ARBA00022989"/>
    </source>
</evidence>
<evidence type="ECO:0000256" key="6">
    <source>
        <dbReference type="ARBA" id="ARBA00022889"/>
    </source>
</evidence>
<feature type="domain" description="Cadherin" evidence="13">
    <location>
        <begin position="139"/>
        <end position="247"/>
    </location>
</feature>
<dbReference type="Pfam" id="PF00028">
    <property type="entry name" value="Cadherin"/>
    <property type="match status" value="5"/>
</dbReference>
<keyword evidence="9" id="KW-0325">Glycoprotein</keyword>
<feature type="domain" description="Cadherin" evidence="13">
    <location>
        <begin position="454"/>
        <end position="563"/>
    </location>
</feature>
<dbReference type="InterPro" id="IPR050174">
    <property type="entry name" value="Protocadherin/Cadherin-CA"/>
</dbReference>
<feature type="chain" id="PRO_5034669124" description="Cadherin domain-containing protein" evidence="12">
    <location>
        <begin position="35"/>
        <end position="863"/>
    </location>
</feature>
<keyword evidence="7 11" id="KW-1133">Transmembrane helix</keyword>
<feature type="domain" description="Cadherin" evidence="13">
    <location>
        <begin position="356"/>
        <end position="453"/>
    </location>
</feature>
<evidence type="ECO:0000256" key="1">
    <source>
        <dbReference type="ARBA" id="ARBA00004167"/>
    </source>
</evidence>
<dbReference type="SUPFAM" id="SSF49313">
    <property type="entry name" value="Cadherin-like"/>
    <property type="match status" value="6"/>
</dbReference>
<dbReference type="InterPro" id="IPR002126">
    <property type="entry name" value="Cadherin-like_dom"/>
</dbReference>
<accession>A0A8C3TYB9</accession>
<dbReference type="InterPro" id="IPR032455">
    <property type="entry name" value="Cadherin_C"/>
</dbReference>
<name>A0A8C3TYB9_CATUS</name>
<keyword evidence="5 10" id="KW-0106">Calcium</keyword>
<organism evidence="14 15">
    <name type="scientific">Catharus ustulatus</name>
    <name type="common">Russet-backed thrush</name>
    <name type="synonym">Hylocichla ustulatus</name>
    <dbReference type="NCBI Taxonomy" id="91951"/>
    <lineage>
        <taxon>Eukaryota</taxon>
        <taxon>Metazoa</taxon>
        <taxon>Chordata</taxon>
        <taxon>Craniata</taxon>
        <taxon>Vertebrata</taxon>
        <taxon>Euteleostomi</taxon>
        <taxon>Archelosauria</taxon>
        <taxon>Archosauria</taxon>
        <taxon>Dinosauria</taxon>
        <taxon>Saurischia</taxon>
        <taxon>Theropoda</taxon>
        <taxon>Coelurosauria</taxon>
        <taxon>Aves</taxon>
        <taxon>Neognathae</taxon>
        <taxon>Neoaves</taxon>
        <taxon>Telluraves</taxon>
        <taxon>Australaves</taxon>
        <taxon>Passeriformes</taxon>
        <taxon>Turdidae</taxon>
        <taxon>Catharus</taxon>
    </lineage>
</organism>
<dbReference type="FunFam" id="2.60.40.60:FF:000251">
    <property type="entry name" value="Uncharacterized protein"/>
    <property type="match status" value="1"/>
</dbReference>
<dbReference type="GO" id="GO:0007156">
    <property type="term" value="P:homophilic cell adhesion via plasma membrane adhesion molecules"/>
    <property type="evidence" value="ECO:0007669"/>
    <property type="project" value="InterPro"/>
</dbReference>
<keyword evidence="3 12" id="KW-0732">Signal</keyword>
<dbReference type="CDD" id="cd11304">
    <property type="entry name" value="Cadherin_repeat"/>
    <property type="match status" value="6"/>
</dbReference>
<keyword evidence="2 11" id="KW-0812">Transmembrane</keyword>
<evidence type="ECO:0000259" key="13">
    <source>
        <dbReference type="PROSITE" id="PS50268"/>
    </source>
</evidence>
<dbReference type="FunFam" id="2.60.40.60:FF:000248">
    <property type="entry name" value="Protocadherin 10"/>
    <property type="match status" value="1"/>
</dbReference>
<dbReference type="PROSITE" id="PS00232">
    <property type="entry name" value="CADHERIN_1"/>
    <property type="match status" value="3"/>
</dbReference>
<dbReference type="InterPro" id="IPR013164">
    <property type="entry name" value="Cadherin_N"/>
</dbReference>
<feature type="transmembrane region" description="Helical" evidence="11">
    <location>
        <begin position="703"/>
        <end position="725"/>
    </location>
</feature>
<evidence type="ECO:0000256" key="4">
    <source>
        <dbReference type="ARBA" id="ARBA00022737"/>
    </source>
</evidence>
<evidence type="ECO:0000256" key="11">
    <source>
        <dbReference type="SAM" id="Phobius"/>
    </source>
</evidence>
<dbReference type="Gene3D" id="2.60.40.60">
    <property type="entry name" value="Cadherins"/>
    <property type="match status" value="6"/>
</dbReference>
<sequence>RPAPAGCSLRLGPGGGRRALLWAVLLAAWEAAWGQLRYSVPEEMPKGSFVGDVAKDLGLQLPGLGDRGIRIVSGGRTQYFSLHGKTGHLVTAERIDREQLCRLLEKCVLRCELIVEGEMKFYEIEVEITDINDNAPSFQEAETELRMSEATAPGARFPLADAHDPDSGRNSLQSYELSGDEHFSLAVQAGPGGDQRPELVLTTALDREESAFHELVLRASDGGDPARTGTARIRVTVLDANDNAPVFSQAEYTVRVPEDVPVGSTLVTVTASDADEALNGQVKYSLKKVSDIFRLNYETGEITLLRSLDFEEGNSYELEVKAHDGGALFNTTKVTISVKDVNDNVPEISVRSAISEISEDAPSGTVVALLHVHDRDSGVNGEVRCSLEGDVPFQLQSSHGSYYRVVTARELDREQVSEYNVTVRAADCGSPALQSSALLSLRVLDVNDNAPVFAEERYSARVAENNAAGALVLTVRATDADWGQNARVRYRLGEGRVRGAPLSSYVSVQAETGALYALRSLDYEQVRELRLWVLAEDGGAPALSSNVSVLVQIVDENDNAPQVLYPAPAAALGSGSGGAWSGVELAPRWSEPGALVAKVVAVDADAGQNAWLSYELAKATEPGLFRVGLHSGEVRTARSPLARDAARQSLVVVVKDHGRPALSATATLSVVLAESVAELLAELGSAADEAAAAGEPGGSLTRWLVLAVAAVSCLFLAFLLLLLALRLRRWHRQQLVPPASGALRGVPVSHFVGIDGVRAFLQSYSHDVSLTADSRKSQLRFSASASCCDTLPARPLPDEPAPLLSDEHPADTIPVDPTAPSVSFCVHIFFTTLSLTIKYLARQGNHLDGKAEIEGAEGDIHWA</sequence>
<feature type="signal peptide" evidence="12">
    <location>
        <begin position="1"/>
        <end position="34"/>
    </location>
</feature>
<dbReference type="PROSITE" id="PS50268">
    <property type="entry name" value="CADHERIN_2"/>
    <property type="match status" value="6"/>
</dbReference>
<dbReference type="AlphaFoldDB" id="A0A8C3TYB9"/>
<dbReference type="Proteomes" id="UP000694563">
    <property type="component" value="Chromosome 15"/>
</dbReference>
<dbReference type="Pfam" id="PF08266">
    <property type="entry name" value="Cadherin_2"/>
    <property type="match status" value="1"/>
</dbReference>
<dbReference type="SMART" id="SM00112">
    <property type="entry name" value="CA"/>
    <property type="match status" value="6"/>
</dbReference>
<dbReference type="GO" id="GO:0005886">
    <property type="term" value="C:plasma membrane"/>
    <property type="evidence" value="ECO:0007669"/>
    <property type="project" value="InterPro"/>
</dbReference>
<dbReference type="InterPro" id="IPR020894">
    <property type="entry name" value="Cadherin_CS"/>
</dbReference>
<reference evidence="14" key="2">
    <citation type="submission" date="2025-08" db="UniProtKB">
        <authorList>
            <consortium name="Ensembl"/>
        </authorList>
    </citation>
    <scope>IDENTIFICATION</scope>
</reference>
<keyword evidence="4" id="KW-0677">Repeat</keyword>
<dbReference type="Ensembl" id="ENSCUST00005006341.1">
    <property type="protein sequence ID" value="ENSCUSP00005006105.1"/>
    <property type="gene ID" value="ENSCUSG00005003834.1"/>
</dbReference>
<evidence type="ECO:0000256" key="10">
    <source>
        <dbReference type="PROSITE-ProRule" id="PRU00043"/>
    </source>
</evidence>
<evidence type="ECO:0000256" key="9">
    <source>
        <dbReference type="ARBA" id="ARBA00023180"/>
    </source>
</evidence>
<dbReference type="PANTHER" id="PTHR24028">
    <property type="entry name" value="CADHERIN-87A"/>
    <property type="match status" value="1"/>
</dbReference>
<reference evidence="14" key="3">
    <citation type="submission" date="2025-09" db="UniProtKB">
        <authorList>
            <consortium name="Ensembl"/>
        </authorList>
    </citation>
    <scope>IDENTIFICATION</scope>
</reference>
<dbReference type="FunFam" id="2.60.40.60:FF:000006">
    <property type="entry name" value="Protocadherin alpha 2"/>
    <property type="match status" value="1"/>
</dbReference>
<evidence type="ECO:0000256" key="2">
    <source>
        <dbReference type="ARBA" id="ARBA00022692"/>
    </source>
</evidence>
<keyword evidence="15" id="KW-1185">Reference proteome</keyword>
<evidence type="ECO:0000256" key="8">
    <source>
        <dbReference type="ARBA" id="ARBA00023136"/>
    </source>
</evidence>
<keyword evidence="6" id="KW-0130">Cell adhesion</keyword>
<dbReference type="PANTHER" id="PTHR24028:SF234">
    <property type="entry name" value="PROTOCADHERIN GAMMA-A3"/>
    <property type="match status" value="1"/>
</dbReference>
<dbReference type="FunFam" id="2.60.40.60:FF:000002">
    <property type="entry name" value="Protocadherin alpha 2"/>
    <property type="match status" value="1"/>
</dbReference>
<dbReference type="InterPro" id="IPR015919">
    <property type="entry name" value="Cadherin-like_sf"/>
</dbReference>
<evidence type="ECO:0000256" key="5">
    <source>
        <dbReference type="ARBA" id="ARBA00022837"/>
    </source>
</evidence>
<evidence type="ECO:0000256" key="12">
    <source>
        <dbReference type="SAM" id="SignalP"/>
    </source>
</evidence>
<feature type="domain" description="Cadherin" evidence="13">
    <location>
        <begin position="590"/>
        <end position="674"/>
    </location>
</feature>
<feature type="domain" description="Cadherin" evidence="13">
    <location>
        <begin position="39"/>
        <end position="138"/>
    </location>
</feature>
<dbReference type="FunFam" id="2.60.40.60:FF:000001">
    <property type="entry name" value="Protocadherin alpha 2"/>
    <property type="match status" value="1"/>
</dbReference>
<dbReference type="Pfam" id="PF16492">
    <property type="entry name" value="Cadherin_C_2"/>
    <property type="match status" value="1"/>
</dbReference>
<evidence type="ECO:0000313" key="15">
    <source>
        <dbReference type="Proteomes" id="UP000694563"/>
    </source>
</evidence>
<keyword evidence="8 11" id="KW-0472">Membrane</keyword>
<evidence type="ECO:0000313" key="14">
    <source>
        <dbReference type="Ensembl" id="ENSCUSP00005006105.1"/>
    </source>
</evidence>
<proteinExistence type="predicted"/>
<evidence type="ECO:0000256" key="3">
    <source>
        <dbReference type="ARBA" id="ARBA00022729"/>
    </source>
</evidence>